<dbReference type="AlphaFoldDB" id="A0A831A7H9"/>
<evidence type="ECO:0000313" key="2">
    <source>
        <dbReference type="Proteomes" id="UP000013111"/>
    </source>
</evidence>
<protein>
    <submittedName>
        <fullName evidence="1">Uncharacterized protein</fullName>
    </submittedName>
</protein>
<dbReference type="Proteomes" id="UP000013111">
    <property type="component" value="Plasmid pEA29"/>
</dbReference>
<accession>A0A831A7H9</accession>
<dbReference type="EMBL" id="HF560650">
    <property type="protein sequence ID" value="CCO95746.1"/>
    <property type="molecule type" value="Genomic_DNA"/>
</dbReference>
<proteinExistence type="predicted"/>
<name>A0A831A7H9_ERWAM</name>
<geneLocation type="plasmid" evidence="1 2">
    <name>pEA29</name>
</geneLocation>
<organism evidence="1 2">
    <name type="scientific">Erwinia amylovora NBRC 12687 = CFBP 1232</name>
    <dbReference type="NCBI Taxonomy" id="1219359"/>
    <lineage>
        <taxon>Bacteria</taxon>
        <taxon>Pseudomonadati</taxon>
        <taxon>Pseudomonadota</taxon>
        <taxon>Gammaproteobacteria</taxon>
        <taxon>Enterobacterales</taxon>
        <taxon>Erwiniaceae</taxon>
        <taxon>Erwinia</taxon>
    </lineage>
</organism>
<reference evidence="1 2" key="2">
    <citation type="submission" date="2013-04" db="EMBL/GenBank/DDBJ databases">
        <title>Comparative genomics of 12 strains of Erwinia amylovora identifies a pan-genome with a large conserved core and provides insights into host specificity.</title>
        <authorList>
            <person name="Mann R.A."/>
            <person name="Smits T.H.M."/>
            <person name="Buehlmann A."/>
            <person name="Blom J."/>
            <person name="Goesmann A."/>
            <person name="Frey J.E."/>
            <person name="Plummer K.M."/>
            <person name="Beer S.V."/>
            <person name="Luck J."/>
            <person name="Duffy B."/>
            <person name="Rodoni B."/>
        </authorList>
    </citation>
    <scope>NUCLEOTIDE SEQUENCE [LARGE SCALE GENOMIC DNA]</scope>
    <source>
        <strain evidence="2">CFBP 1232</strain>
        <plasmid evidence="1 2">pEA29</plasmid>
    </source>
</reference>
<keyword evidence="1" id="KW-0614">Plasmid</keyword>
<sequence length="108" mass="11581">MNSVNPTWPGLALPAVHSNIGGGYLPVVKENLFLTRPETNNAPLHQASTQICGYHQAVKQMAVVDSYPCISAVLRGFGGKRAYGDRGPANRYGELQKRSFAAITPGGR</sequence>
<evidence type="ECO:0000313" key="1">
    <source>
        <dbReference type="EMBL" id="CCO95746.1"/>
    </source>
</evidence>
<reference evidence="1 2" key="1">
    <citation type="submission" date="2012-11" db="EMBL/GenBank/DDBJ databases">
        <authorList>
            <person name="Linke B."/>
        </authorList>
    </citation>
    <scope>NUCLEOTIDE SEQUENCE [LARGE SCALE GENOMIC DNA]</scope>
    <source>
        <strain evidence="2">CFBP 1232</strain>
        <plasmid evidence="1 2">pEA29</plasmid>
    </source>
</reference>
<gene>
    <name evidence="1" type="ORF">BN437_pEA290002</name>
</gene>